<dbReference type="Proteomes" id="UP001365542">
    <property type="component" value="Unassembled WGS sequence"/>
</dbReference>
<protein>
    <submittedName>
        <fullName evidence="4">Uncharacterized protein</fullName>
    </submittedName>
</protein>
<organism evidence="4 5">
    <name type="scientific">Orbilia ellipsospora</name>
    <dbReference type="NCBI Taxonomy" id="2528407"/>
    <lineage>
        <taxon>Eukaryota</taxon>
        <taxon>Fungi</taxon>
        <taxon>Dikarya</taxon>
        <taxon>Ascomycota</taxon>
        <taxon>Pezizomycotina</taxon>
        <taxon>Orbiliomycetes</taxon>
        <taxon>Orbiliales</taxon>
        <taxon>Orbiliaceae</taxon>
        <taxon>Orbilia</taxon>
    </lineage>
</organism>
<gene>
    <name evidence="4" type="ORF">TWF694_007214</name>
</gene>
<sequence length="376" mass="42788">MQCHLMIRCILVSLLALLTTLVGGHPIRQTSLVPYRHRHWTGIMFTTNPAYASDIPPKATNTEYEEFLKAKATGENPTSTFRPDSWSQYNHHLEERSVKEPTQIEMDMPPAWAAILVQENTTSICNASLMPNNYCPKTSQQLAIEAREQRRGLFGGTIIAILSAILLTTIYFLNYKFFRYFEYKEKWHIERARTKNIRRVNLSLVKSGVDKPFPENLDTWVLTHPPSTFWAGIFESEWFIALLYFIERRTEMKGKYTGLMKRPKLGDEASGIPLNSPRARRKYGRRGPSVPVVPPELLEAARNSLPLPISSHHRRDLSSRIASINSIQIQSGKNPFNERSDSNASTNASRDSIQGTPSVCDSSINNNRIHTSDENL</sequence>
<feature type="signal peptide" evidence="3">
    <location>
        <begin position="1"/>
        <end position="24"/>
    </location>
</feature>
<comment type="caution">
    <text evidence="4">The sequence shown here is derived from an EMBL/GenBank/DDBJ whole genome shotgun (WGS) entry which is preliminary data.</text>
</comment>
<evidence type="ECO:0000256" key="3">
    <source>
        <dbReference type="SAM" id="SignalP"/>
    </source>
</evidence>
<dbReference type="AlphaFoldDB" id="A0AAV9XKG9"/>
<evidence type="ECO:0000256" key="1">
    <source>
        <dbReference type="SAM" id="MobiDB-lite"/>
    </source>
</evidence>
<feature type="region of interest" description="Disordered" evidence="1">
    <location>
        <begin position="329"/>
        <end position="376"/>
    </location>
</feature>
<feature type="chain" id="PRO_5044024302" evidence="3">
    <location>
        <begin position="25"/>
        <end position="376"/>
    </location>
</feature>
<name>A0AAV9XKG9_9PEZI</name>
<reference evidence="4 5" key="1">
    <citation type="submission" date="2019-10" db="EMBL/GenBank/DDBJ databases">
        <authorList>
            <person name="Palmer J.M."/>
        </authorList>
    </citation>
    <scope>NUCLEOTIDE SEQUENCE [LARGE SCALE GENOMIC DNA]</scope>
    <source>
        <strain evidence="4 5">TWF694</strain>
    </source>
</reference>
<feature type="compositionally biased region" description="Polar residues" evidence="1">
    <location>
        <begin position="342"/>
        <end position="369"/>
    </location>
</feature>
<keyword evidence="5" id="KW-1185">Reference proteome</keyword>
<evidence type="ECO:0000313" key="5">
    <source>
        <dbReference type="Proteomes" id="UP001365542"/>
    </source>
</evidence>
<feature type="transmembrane region" description="Helical" evidence="2">
    <location>
        <begin position="153"/>
        <end position="174"/>
    </location>
</feature>
<evidence type="ECO:0000313" key="4">
    <source>
        <dbReference type="EMBL" id="KAK6541402.1"/>
    </source>
</evidence>
<evidence type="ECO:0000256" key="2">
    <source>
        <dbReference type="SAM" id="Phobius"/>
    </source>
</evidence>
<keyword evidence="2" id="KW-0812">Transmembrane</keyword>
<keyword evidence="3" id="KW-0732">Signal</keyword>
<dbReference type="EMBL" id="JAVHJO010000003">
    <property type="protein sequence ID" value="KAK6541402.1"/>
    <property type="molecule type" value="Genomic_DNA"/>
</dbReference>
<accession>A0AAV9XKG9</accession>
<proteinExistence type="predicted"/>
<keyword evidence="2" id="KW-0472">Membrane</keyword>
<keyword evidence="2" id="KW-1133">Transmembrane helix</keyword>
<feature type="region of interest" description="Disordered" evidence="1">
    <location>
        <begin position="267"/>
        <end position="290"/>
    </location>
</feature>